<organism evidence="1 2">
    <name type="scientific">Mucilaginibacter mallensis</name>
    <dbReference type="NCBI Taxonomy" id="652787"/>
    <lineage>
        <taxon>Bacteria</taxon>
        <taxon>Pseudomonadati</taxon>
        <taxon>Bacteroidota</taxon>
        <taxon>Sphingobacteriia</taxon>
        <taxon>Sphingobacteriales</taxon>
        <taxon>Sphingobacteriaceae</taxon>
        <taxon>Mucilaginibacter</taxon>
    </lineage>
</organism>
<proteinExistence type="predicted"/>
<dbReference type="EMBL" id="LT629740">
    <property type="protein sequence ID" value="SDT01340.1"/>
    <property type="molecule type" value="Genomic_DNA"/>
</dbReference>
<evidence type="ECO:0000313" key="2">
    <source>
        <dbReference type="Proteomes" id="UP000199679"/>
    </source>
</evidence>
<dbReference type="RefSeq" id="WP_091372543.1">
    <property type="nucleotide sequence ID" value="NZ_LT629740.1"/>
</dbReference>
<dbReference type="OrthoDB" id="677818at2"/>
<keyword evidence="2" id="KW-1185">Reference proteome</keyword>
<accession>A0A1H1WX69</accession>
<reference evidence="1 2" key="1">
    <citation type="submission" date="2016-10" db="EMBL/GenBank/DDBJ databases">
        <authorList>
            <person name="de Groot N.N."/>
        </authorList>
    </citation>
    <scope>NUCLEOTIDE SEQUENCE [LARGE SCALE GENOMIC DNA]</scope>
    <source>
        <strain evidence="1 2">MP1X4</strain>
    </source>
</reference>
<dbReference type="AlphaFoldDB" id="A0A1H1WX69"/>
<protein>
    <recommendedName>
        <fullName evidence="3">Response regulatory domain-containing protein</fullName>
    </recommendedName>
</protein>
<dbReference type="Proteomes" id="UP000199679">
    <property type="component" value="Chromosome I"/>
</dbReference>
<gene>
    <name evidence="1" type="ORF">SAMN05216490_2297</name>
</gene>
<sequence length="97" mass="10558">MQNIEILIVGKHPDIMKTILRLLNNKSGWQGTAAFTADKAIEKGNTIAFNIVLLGAGLDVAESEQIKAYYKVPVVQHYGGGSGLLYAEIYQALNIQP</sequence>
<name>A0A1H1WX69_MUCMA</name>
<evidence type="ECO:0000313" key="1">
    <source>
        <dbReference type="EMBL" id="SDT01340.1"/>
    </source>
</evidence>
<dbReference type="STRING" id="652787.SAMN05216490_2297"/>
<evidence type="ECO:0008006" key="3">
    <source>
        <dbReference type="Google" id="ProtNLM"/>
    </source>
</evidence>